<dbReference type="EMBL" id="JABEXW010000044">
    <property type="protein sequence ID" value="KAF4972844.1"/>
    <property type="molecule type" value="Genomic_DNA"/>
</dbReference>
<feature type="compositionally biased region" description="Low complexity" evidence="2">
    <location>
        <begin position="227"/>
        <end position="238"/>
    </location>
</feature>
<dbReference type="AlphaFoldDB" id="A0A8H4XG43"/>
<organism evidence="3 4">
    <name type="scientific">Fusarium sarcochroum</name>
    <dbReference type="NCBI Taxonomy" id="1208366"/>
    <lineage>
        <taxon>Eukaryota</taxon>
        <taxon>Fungi</taxon>
        <taxon>Dikarya</taxon>
        <taxon>Ascomycota</taxon>
        <taxon>Pezizomycotina</taxon>
        <taxon>Sordariomycetes</taxon>
        <taxon>Hypocreomycetidae</taxon>
        <taxon>Hypocreales</taxon>
        <taxon>Nectriaceae</taxon>
        <taxon>Fusarium</taxon>
        <taxon>Fusarium lateritium species complex</taxon>
    </lineage>
</organism>
<dbReference type="OrthoDB" id="39175at2759"/>
<sequence>MCTRCASAGSSCEYDSTALRFREATKWAADKVDHRVANLQAQSRRRSTRARSPASTPQRPLTVDVSCDRGHLVNHPDTVTPQFITENDGCLSAPTPASGSGEESIMLDRGFTSDVLPSPHATSRWSGSEINYLNFDFDLALADCDSSDSLGCFVDFPDAMDDVDLTQIPWDSEPQLQQINTTLTDSSRQRDYSHQSSVTVDTELAGSAVPQQLTPSLTQEQQTPDNSQSSSLASPRPSFLQESSPWSQISKPPSTCKIEASHRIYLAYFKVTIVKSFPVQLASLWKLVMQCESVYYAALALAAANLANAQGKHSNDDQGTWIALPKHVIKANSFAKRGIAALDSGSAIPLQARLVTMFLVIYYELEADSVSNGWHALSILNATIRSRHEDISSLPEGDFILQWWLHLRSFTASSASAHRPYITEDPMGEIVSHLEKKFATSSQMINLVGIKGQQIWHRILLIECFRNSGETPDQILKAFGDWWNIMKGNHIESSEGLTPDTPGFMNENELYSELNNLKTTLQNCKPPCEFQPGLLEDQDGYTNHQNLEPLTFSSHRQAMEIVDFAFAHLVCESSLLKRLINPGKDQQQQFPDEEPTSTENSNPWIRLMLRTALGLDLSKCGRENAFRRGIVCILFYTGLFVPGGISYQFLSNIVQGMIDTHTHSEGPFYPLHGFIGFFKTLRQETMKGRNIFVACLAHDEWATKDRLLSNGTSEHLIVYGRERNGQYFNDLMPVTESSSRESE</sequence>
<keyword evidence="1" id="KW-0539">Nucleus</keyword>
<name>A0A8H4XG43_9HYPO</name>
<reference evidence="3" key="2">
    <citation type="submission" date="2020-05" db="EMBL/GenBank/DDBJ databases">
        <authorList>
            <person name="Kim H.-S."/>
            <person name="Proctor R.H."/>
            <person name="Brown D.W."/>
        </authorList>
    </citation>
    <scope>NUCLEOTIDE SEQUENCE</scope>
    <source>
        <strain evidence="3">NRRL 20472</strain>
    </source>
</reference>
<dbReference type="InterPro" id="IPR021858">
    <property type="entry name" value="Fun_TF"/>
</dbReference>
<feature type="compositionally biased region" description="Polar residues" evidence="2">
    <location>
        <begin position="216"/>
        <end position="226"/>
    </location>
</feature>
<protein>
    <recommendedName>
        <fullName evidence="5">Transcription factor domain-containing protein</fullName>
    </recommendedName>
</protein>
<dbReference type="Pfam" id="PF11951">
    <property type="entry name" value="Fungal_trans_2"/>
    <property type="match status" value="1"/>
</dbReference>
<feature type="region of interest" description="Disordered" evidence="2">
    <location>
        <begin position="216"/>
        <end position="253"/>
    </location>
</feature>
<evidence type="ECO:0000256" key="1">
    <source>
        <dbReference type="ARBA" id="ARBA00023242"/>
    </source>
</evidence>
<comment type="caution">
    <text evidence="3">The sequence shown here is derived from an EMBL/GenBank/DDBJ whole genome shotgun (WGS) entry which is preliminary data.</text>
</comment>
<evidence type="ECO:0000256" key="2">
    <source>
        <dbReference type="SAM" id="MobiDB-lite"/>
    </source>
</evidence>
<evidence type="ECO:0000313" key="3">
    <source>
        <dbReference type="EMBL" id="KAF4972844.1"/>
    </source>
</evidence>
<keyword evidence="4" id="KW-1185">Reference proteome</keyword>
<feature type="region of interest" description="Disordered" evidence="2">
    <location>
        <begin position="39"/>
        <end position="62"/>
    </location>
</feature>
<gene>
    <name evidence="3" type="ORF">FSARC_670</name>
</gene>
<proteinExistence type="predicted"/>
<evidence type="ECO:0000313" key="4">
    <source>
        <dbReference type="Proteomes" id="UP000622797"/>
    </source>
</evidence>
<accession>A0A8H4XG43</accession>
<reference evidence="3" key="1">
    <citation type="journal article" date="2020" name="BMC Genomics">
        <title>Correction to: Identification and distribution of gene clusters required for synthesis of sphingolipid metabolism inhibitors in diverse species of the filamentous fungus Fusarium.</title>
        <authorList>
            <person name="Kim H.S."/>
            <person name="Lohmar J.M."/>
            <person name="Busman M."/>
            <person name="Brown D.W."/>
            <person name="Naumann T.A."/>
            <person name="Divon H.H."/>
            <person name="Lysoe E."/>
            <person name="Uhlig S."/>
            <person name="Proctor R.H."/>
        </authorList>
    </citation>
    <scope>NUCLEOTIDE SEQUENCE</scope>
    <source>
        <strain evidence="3">NRRL 20472</strain>
    </source>
</reference>
<dbReference type="Proteomes" id="UP000622797">
    <property type="component" value="Unassembled WGS sequence"/>
</dbReference>
<evidence type="ECO:0008006" key="5">
    <source>
        <dbReference type="Google" id="ProtNLM"/>
    </source>
</evidence>
<feature type="compositionally biased region" description="Polar residues" evidence="2">
    <location>
        <begin position="240"/>
        <end position="253"/>
    </location>
</feature>